<proteinExistence type="inferred from homology"/>
<feature type="chain" id="PRO_5043399612" evidence="7">
    <location>
        <begin position="17"/>
        <end position="250"/>
    </location>
</feature>
<dbReference type="AlphaFoldDB" id="A0AAX6EN61"/>
<organism evidence="8 9">
    <name type="scientific">Iris pallida</name>
    <name type="common">Sweet iris</name>
    <dbReference type="NCBI Taxonomy" id="29817"/>
    <lineage>
        <taxon>Eukaryota</taxon>
        <taxon>Viridiplantae</taxon>
        <taxon>Streptophyta</taxon>
        <taxon>Embryophyta</taxon>
        <taxon>Tracheophyta</taxon>
        <taxon>Spermatophyta</taxon>
        <taxon>Magnoliopsida</taxon>
        <taxon>Liliopsida</taxon>
        <taxon>Asparagales</taxon>
        <taxon>Iridaceae</taxon>
        <taxon>Iridoideae</taxon>
        <taxon>Irideae</taxon>
        <taxon>Iris</taxon>
    </lineage>
</organism>
<feature type="transmembrane region" description="Helical" evidence="6">
    <location>
        <begin position="40"/>
        <end position="59"/>
    </location>
</feature>
<feature type="transmembrane region" description="Helical" evidence="6">
    <location>
        <begin position="80"/>
        <end position="100"/>
    </location>
</feature>
<feature type="transmembrane region" description="Helical" evidence="6">
    <location>
        <begin position="129"/>
        <end position="151"/>
    </location>
</feature>
<dbReference type="InterPro" id="IPR000109">
    <property type="entry name" value="POT_fam"/>
</dbReference>
<feature type="signal peptide" evidence="7">
    <location>
        <begin position="1"/>
        <end position="16"/>
    </location>
</feature>
<evidence type="ECO:0000313" key="9">
    <source>
        <dbReference type="Proteomes" id="UP001140949"/>
    </source>
</evidence>
<dbReference type="EMBL" id="JANAVB010035418">
    <property type="protein sequence ID" value="KAJ6805500.1"/>
    <property type="molecule type" value="Genomic_DNA"/>
</dbReference>
<evidence type="ECO:0000256" key="3">
    <source>
        <dbReference type="ARBA" id="ARBA00022692"/>
    </source>
</evidence>
<evidence type="ECO:0000313" key="8">
    <source>
        <dbReference type="EMBL" id="KAJ6805500.1"/>
    </source>
</evidence>
<accession>A0AAX6EN61</accession>
<dbReference type="Proteomes" id="UP001140949">
    <property type="component" value="Unassembled WGS sequence"/>
</dbReference>
<dbReference type="InterPro" id="IPR036259">
    <property type="entry name" value="MFS_trans_sf"/>
</dbReference>
<evidence type="ECO:0000256" key="2">
    <source>
        <dbReference type="ARBA" id="ARBA00005982"/>
    </source>
</evidence>
<keyword evidence="4 6" id="KW-1133">Transmembrane helix</keyword>
<name>A0AAX6EN61_IRIPA</name>
<dbReference type="GO" id="GO:0016020">
    <property type="term" value="C:membrane"/>
    <property type="evidence" value="ECO:0007669"/>
    <property type="project" value="UniProtKB-SubCell"/>
</dbReference>
<keyword evidence="3 6" id="KW-0812">Transmembrane</keyword>
<evidence type="ECO:0000256" key="4">
    <source>
        <dbReference type="ARBA" id="ARBA00022989"/>
    </source>
</evidence>
<keyword evidence="5 6" id="KW-0472">Membrane</keyword>
<evidence type="ECO:0000256" key="7">
    <source>
        <dbReference type="SAM" id="SignalP"/>
    </source>
</evidence>
<keyword evidence="9" id="KW-1185">Reference proteome</keyword>
<protein>
    <submittedName>
        <fullName evidence="8">Protein NRT1/ PTR FAMILY 4.5-like</fullName>
    </submittedName>
</protein>
<comment type="caution">
    <text evidence="8">The sequence shown here is derived from an EMBL/GenBank/DDBJ whole genome shotgun (WGS) entry which is preliminary data.</text>
</comment>
<dbReference type="PANTHER" id="PTHR11654">
    <property type="entry name" value="OLIGOPEPTIDE TRANSPORTER-RELATED"/>
    <property type="match status" value="1"/>
</dbReference>
<evidence type="ECO:0000256" key="6">
    <source>
        <dbReference type="SAM" id="Phobius"/>
    </source>
</evidence>
<comment type="similarity">
    <text evidence="2">Belongs to the major facilitator superfamily. Proton-dependent oligopeptide transporter (POT/PTR) (TC 2.A.17) family.</text>
</comment>
<reference evidence="8" key="2">
    <citation type="submission" date="2023-04" db="EMBL/GenBank/DDBJ databases">
        <authorList>
            <person name="Bruccoleri R.E."/>
            <person name="Oakeley E.J."/>
            <person name="Faust A.-M."/>
            <person name="Dessus-Babus S."/>
            <person name="Altorfer M."/>
            <person name="Burckhardt D."/>
            <person name="Oertli M."/>
            <person name="Naumann U."/>
            <person name="Petersen F."/>
            <person name="Wong J."/>
        </authorList>
    </citation>
    <scope>NUCLEOTIDE SEQUENCE</scope>
    <source>
        <strain evidence="8">GSM-AAB239-AS_SAM_17_03QT</strain>
        <tissue evidence="8">Leaf</tissue>
    </source>
</reference>
<feature type="transmembrane region" description="Helical" evidence="6">
    <location>
        <begin position="203"/>
        <end position="226"/>
    </location>
</feature>
<dbReference type="GO" id="GO:0022857">
    <property type="term" value="F:transmembrane transporter activity"/>
    <property type="evidence" value="ECO:0007669"/>
    <property type="project" value="InterPro"/>
</dbReference>
<feature type="transmembrane region" description="Helical" evidence="6">
    <location>
        <begin position="163"/>
        <end position="183"/>
    </location>
</feature>
<evidence type="ECO:0000256" key="5">
    <source>
        <dbReference type="ARBA" id="ARBA00023136"/>
    </source>
</evidence>
<comment type="subcellular location">
    <subcellularLocation>
        <location evidence="1">Membrane</location>
        <topology evidence="1">Multi-pass membrane protein</topology>
    </subcellularLocation>
</comment>
<gene>
    <name evidence="8" type="ORF">M6B38_180795</name>
</gene>
<dbReference type="Gene3D" id="1.20.1250.20">
    <property type="entry name" value="MFS general substrate transporter like domains"/>
    <property type="match status" value="1"/>
</dbReference>
<sequence length="250" mass="27218">MIPIILSTVFMNVCLAQLQTFSIQQATTMDTKLTPDFHIPAASLSVIPLLFMVLLIPAYDRVFVPLARKLTGIPTGIRPLQRIGVGLVLSAASMAAAGVVETRRKSVAVRHGMVDATAPLPTTVFWMGLQYGIFGMADMFTLTGMLEFFYAESSKGMKSLSTAVSMSSLAFGYFGSTVTVEVVNRASGGWLAGNNLNRDRLEYFYWLLAGLSVVNFGVYLACASWYRYKSTNVEVKKSEGLVVKIPVATN</sequence>
<dbReference type="Pfam" id="PF00854">
    <property type="entry name" value="PTR2"/>
    <property type="match status" value="1"/>
</dbReference>
<evidence type="ECO:0000256" key="1">
    <source>
        <dbReference type="ARBA" id="ARBA00004141"/>
    </source>
</evidence>
<keyword evidence="7" id="KW-0732">Signal</keyword>
<reference evidence="8" key="1">
    <citation type="journal article" date="2023" name="GigaByte">
        <title>Genome assembly of the bearded iris, Iris pallida Lam.</title>
        <authorList>
            <person name="Bruccoleri R.E."/>
            <person name="Oakeley E.J."/>
            <person name="Faust A.M.E."/>
            <person name="Altorfer M."/>
            <person name="Dessus-Babus S."/>
            <person name="Burckhardt D."/>
            <person name="Oertli M."/>
            <person name="Naumann U."/>
            <person name="Petersen F."/>
            <person name="Wong J."/>
        </authorList>
    </citation>
    <scope>NUCLEOTIDE SEQUENCE</scope>
    <source>
        <strain evidence="8">GSM-AAB239-AS_SAM_17_03QT</strain>
    </source>
</reference>